<dbReference type="AlphaFoldDB" id="A0A4Q9FMB0"/>
<protein>
    <submittedName>
        <fullName evidence="1">Uncharacterized protein</fullName>
    </submittedName>
</protein>
<name>A0A4Q9FMB0_9FLAO</name>
<dbReference type="Proteomes" id="UP000292372">
    <property type="component" value="Unassembled WGS sequence"/>
</dbReference>
<dbReference type="EMBL" id="SIRS01000008">
    <property type="protein sequence ID" value="TBN12445.1"/>
    <property type="molecule type" value="Genomic_DNA"/>
</dbReference>
<sequence>MTYKRPKNSFLIHLLMLFVFSFMLIGCNAKKVVTSSETINELDKTPKIIFLNYLIKKNSDGKKTIDFINAKKVDGTLKNQKRKINSYGNFDDLVCSQFDASSTTLSQQLIKNPLSKHLEYVDETKNFKIAKMELDSAAFTVRLQLYPETKYIAINYSNDKHPLILTKVSEL</sequence>
<accession>A0A4Q9FMB0</accession>
<organism evidence="1 2">
    <name type="scientific">Hyunsoonleella pacifica</name>
    <dbReference type="NCBI Taxonomy" id="1080224"/>
    <lineage>
        <taxon>Bacteria</taxon>
        <taxon>Pseudomonadati</taxon>
        <taxon>Bacteroidota</taxon>
        <taxon>Flavobacteriia</taxon>
        <taxon>Flavobacteriales</taxon>
        <taxon>Flavobacteriaceae</taxon>
    </lineage>
</organism>
<gene>
    <name evidence="1" type="ORF">EYD46_17150</name>
</gene>
<dbReference type="RefSeq" id="WP_130938405.1">
    <property type="nucleotide sequence ID" value="NZ_BMEE01000008.1"/>
</dbReference>
<keyword evidence="2" id="KW-1185">Reference proteome</keyword>
<dbReference type="PROSITE" id="PS51257">
    <property type="entry name" value="PROKAR_LIPOPROTEIN"/>
    <property type="match status" value="1"/>
</dbReference>
<proteinExistence type="predicted"/>
<comment type="caution">
    <text evidence="1">The sequence shown here is derived from an EMBL/GenBank/DDBJ whole genome shotgun (WGS) entry which is preliminary data.</text>
</comment>
<evidence type="ECO:0000313" key="1">
    <source>
        <dbReference type="EMBL" id="TBN12445.1"/>
    </source>
</evidence>
<dbReference type="OrthoDB" id="1440356at2"/>
<evidence type="ECO:0000313" key="2">
    <source>
        <dbReference type="Proteomes" id="UP000292372"/>
    </source>
</evidence>
<reference evidence="1 2" key="1">
    <citation type="journal article" date="2015" name="Int. J. Syst. Evol. Microbiol.">
        <title>Hyunsoonleella pacifica sp. nov., isolated from seawater of South Pacific Gyre.</title>
        <authorList>
            <person name="Gao X."/>
            <person name="Zhang Z."/>
            <person name="Dai X."/>
            <person name="Zhang X.H."/>
        </authorList>
    </citation>
    <scope>NUCLEOTIDE SEQUENCE [LARGE SCALE GENOMIC DNA]</scope>
    <source>
        <strain evidence="1 2">SW033</strain>
    </source>
</reference>